<dbReference type="FunFam" id="3.30.360.10:FF:000002">
    <property type="entry name" value="Glyceraldehyde-3-phosphate dehydrogenase"/>
    <property type="match status" value="1"/>
</dbReference>
<dbReference type="Gene3D" id="3.30.360.10">
    <property type="entry name" value="Dihydrodipicolinate Reductase, domain 2"/>
    <property type="match status" value="1"/>
</dbReference>
<dbReference type="Proteomes" id="UP000199628">
    <property type="component" value="Unassembled WGS sequence"/>
</dbReference>
<dbReference type="AlphaFoldDB" id="A0A1G6VVF0"/>
<evidence type="ECO:0000256" key="5">
    <source>
        <dbReference type="PIRSR" id="PIRSR000149-3"/>
    </source>
</evidence>
<dbReference type="STRING" id="639004.SAMN04488239_108171"/>
<dbReference type="SUPFAM" id="SSF51735">
    <property type="entry name" value="NAD(P)-binding Rossmann-fold domains"/>
    <property type="match status" value="1"/>
</dbReference>
<feature type="binding site" evidence="5">
    <location>
        <begin position="11"/>
        <end position="12"/>
    </location>
    <ligand>
        <name>NAD(+)</name>
        <dbReference type="ChEBI" id="CHEBI:57540"/>
    </ligand>
</feature>
<feature type="binding site" evidence="4">
    <location>
        <position position="180"/>
    </location>
    <ligand>
        <name>D-glyceraldehyde 3-phosphate</name>
        <dbReference type="ChEBI" id="CHEBI:59776"/>
    </ligand>
</feature>
<gene>
    <name evidence="10" type="ORF">SAMN04488239_108171</name>
</gene>
<keyword evidence="2 8" id="KW-0560">Oxidoreductase</keyword>
<dbReference type="RefSeq" id="WP_093032199.1">
    <property type="nucleotide sequence ID" value="NZ_FMZV01000008.1"/>
</dbReference>
<dbReference type="Pfam" id="PF02800">
    <property type="entry name" value="Gp_dh_C"/>
    <property type="match status" value="1"/>
</dbReference>
<dbReference type="CDD" id="cd18126">
    <property type="entry name" value="GAPDH_I_C"/>
    <property type="match status" value="1"/>
</dbReference>
<evidence type="ECO:0000259" key="9">
    <source>
        <dbReference type="SMART" id="SM00846"/>
    </source>
</evidence>
<dbReference type="GO" id="GO:0016620">
    <property type="term" value="F:oxidoreductase activity, acting on the aldehyde or oxo group of donors, NAD or NADP as acceptor"/>
    <property type="evidence" value="ECO:0007669"/>
    <property type="project" value="InterPro"/>
</dbReference>
<dbReference type="GO" id="GO:0050661">
    <property type="term" value="F:NADP binding"/>
    <property type="evidence" value="ECO:0007669"/>
    <property type="project" value="InterPro"/>
</dbReference>
<protein>
    <recommendedName>
        <fullName evidence="8">Glyceraldehyde-3-phosphate dehydrogenase</fullName>
        <ecNumber evidence="8">1.2.1.-</ecNumber>
    </recommendedName>
</protein>
<dbReference type="InterPro" id="IPR036291">
    <property type="entry name" value="NAD(P)-bd_dom_sf"/>
</dbReference>
<keyword evidence="5" id="KW-0547">Nucleotide-binding</keyword>
<dbReference type="InterPro" id="IPR020829">
    <property type="entry name" value="GlycerAld_3-P_DH_cat"/>
</dbReference>
<dbReference type="Gene3D" id="3.40.50.720">
    <property type="entry name" value="NAD(P)-binding Rossmann-like Domain"/>
    <property type="match status" value="1"/>
</dbReference>
<dbReference type="SMART" id="SM00846">
    <property type="entry name" value="Gp_dh_N"/>
    <property type="match status" value="1"/>
</dbReference>
<dbReference type="NCBIfam" id="TIGR01534">
    <property type="entry name" value="GAPDH-I"/>
    <property type="match status" value="1"/>
</dbReference>
<evidence type="ECO:0000256" key="3">
    <source>
        <dbReference type="PIRSR" id="PIRSR000149-1"/>
    </source>
</evidence>
<dbReference type="EC" id="1.2.1.-" evidence="8"/>
<organism evidence="10 11">
    <name type="scientific">Ruegeria marina</name>
    <dbReference type="NCBI Taxonomy" id="639004"/>
    <lineage>
        <taxon>Bacteria</taxon>
        <taxon>Pseudomonadati</taxon>
        <taxon>Pseudomonadota</taxon>
        <taxon>Alphaproteobacteria</taxon>
        <taxon>Rhodobacterales</taxon>
        <taxon>Roseobacteraceae</taxon>
        <taxon>Ruegeria</taxon>
    </lineage>
</organism>
<dbReference type="Pfam" id="PF00044">
    <property type="entry name" value="Gp_dh_N"/>
    <property type="match status" value="1"/>
</dbReference>
<evidence type="ECO:0000313" key="11">
    <source>
        <dbReference type="Proteomes" id="UP000199628"/>
    </source>
</evidence>
<evidence type="ECO:0000256" key="2">
    <source>
        <dbReference type="ARBA" id="ARBA00023002"/>
    </source>
</evidence>
<evidence type="ECO:0000256" key="4">
    <source>
        <dbReference type="PIRSR" id="PIRSR000149-2"/>
    </source>
</evidence>
<dbReference type="CDD" id="cd05214">
    <property type="entry name" value="GAPDH_I_N"/>
    <property type="match status" value="1"/>
</dbReference>
<proteinExistence type="inferred from homology"/>
<dbReference type="InterPro" id="IPR020830">
    <property type="entry name" value="GlycerAld_3-P_DH_AS"/>
</dbReference>
<evidence type="ECO:0000256" key="8">
    <source>
        <dbReference type="RuleBase" id="RU361160"/>
    </source>
</evidence>
<evidence type="ECO:0000313" key="10">
    <source>
        <dbReference type="EMBL" id="SDD57612.1"/>
    </source>
</evidence>
<dbReference type="InterPro" id="IPR052978">
    <property type="entry name" value="GAP_dehydrogenase"/>
</dbReference>
<feature type="site" description="Activates thiol group during catalysis" evidence="6">
    <location>
        <position position="177"/>
    </location>
</feature>
<accession>A0A1G6VVF0</accession>
<feature type="domain" description="Glyceraldehyde 3-phosphate dehydrogenase NAD(P) binding" evidence="9">
    <location>
        <begin position="1"/>
        <end position="150"/>
    </location>
</feature>
<reference evidence="11" key="1">
    <citation type="submission" date="2016-10" db="EMBL/GenBank/DDBJ databases">
        <authorList>
            <person name="Varghese N."/>
            <person name="Submissions S."/>
        </authorList>
    </citation>
    <scope>NUCLEOTIDE SEQUENCE [LARGE SCALE GENOMIC DNA]</scope>
    <source>
        <strain evidence="11">CGMCC 1.9108</strain>
    </source>
</reference>
<dbReference type="PANTHER" id="PTHR42955">
    <property type="entry name" value="GLYCERALDEHYDE-3-PHOSPHATE DEHYDROGENASE"/>
    <property type="match status" value="1"/>
</dbReference>
<dbReference type="PIRSF" id="PIRSF000149">
    <property type="entry name" value="GAP_DH"/>
    <property type="match status" value="1"/>
</dbReference>
<dbReference type="InterPro" id="IPR006424">
    <property type="entry name" value="Glyceraldehyde-3-P_DH_1"/>
</dbReference>
<keyword evidence="5" id="KW-0520">NAD</keyword>
<feature type="binding site" evidence="4">
    <location>
        <position position="231"/>
    </location>
    <ligand>
        <name>D-glyceraldehyde 3-phosphate</name>
        <dbReference type="ChEBI" id="CHEBI:59776"/>
    </ligand>
</feature>
<evidence type="ECO:0000256" key="7">
    <source>
        <dbReference type="RuleBase" id="RU000397"/>
    </source>
</evidence>
<dbReference type="InterPro" id="IPR020831">
    <property type="entry name" value="GlycerAld/Erythrose_P_DH"/>
</dbReference>
<keyword evidence="11" id="KW-1185">Reference proteome</keyword>
<dbReference type="GO" id="GO:0006006">
    <property type="term" value="P:glucose metabolic process"/>
    <property type="evidence" value="ECO:0007669"/>
    <property type="project" value="InterPro"/>
</dbReference>
<feature type="active site" description="Nucleophile" evidence="3">
    <location>
        <position position="150"/>
    </location>
</feature>
<evidence type="ECO:0000256" key="1">
    <source>
        <dbReference type="ARBA" id="ARBA00007406"/>
    </source>
</evidence>
<feature type="binding site" evidence="4">
    <location>
        <begin position="208"/>
        <end position="209"/>
    </location>
    <ligand>
        <name>D-glyceraldehyde 3-phosphate</name>
        <dbReference type="ChEBI" id="CHEBI:59776"/>
    </ligand>
</feature>
<sequence>MTVYALNGLGRIGKLALRPLLTRGAQIAWINDAVGDPEMHAHLLEFDTVHGRWDAAFSHDEGSVTVDGVRLPFIGTSDLSKLPLEGVDVVIDCTGVFKSEAKLAPYFEAGVKKVVVSAPVKDGGAANVVYGVNHDIYDAAAHRIVTAASCTTNCLAPVVKVIHEAIGIRHGSITTIHDVTNTQTIVDRPAKDLRRARSALNSLIPTTTGSATAITLIYPELKGRLNGHAVRVPLLNASITDCVFEVERATTAEEVNALFKTAAEGPLAGILGYEERPLVSADYTNDPRSGIVDALSTMVVNGTQVKVYIWYDNEMGYAHRLVDVALMVGASL</sequence>
<name>A0A1G6VVF0_9RHOB</name>
<dbReference type="InterPro" id="IPR020828">
    <property type="entry name" value="GlycerAld_3-P_DH_NAD(P)-bd"/>
</dbReference>
<dbReference type="GO" id="GO:0051287">
    <property type="term" value="F:NAD binding"/>
    <property type="evidence" value="ECO:0007669"/>
    <property type="project" value="InterPro"/>
</dbReference>
<dbReference type="EMBL" id="FMZV01000008">
    <property type="protein sequence ID" value="SDD57612.1"/>
    <property type="molecule type" value="Genomic_DNA"/>
</dbReference>
<evidence type="ECO:0000256" key="6">
    <source>
        <dbReference type="PIRSR" id="PIRSR000149-4"/>
    </source>
</evidence>
<feature type="binding site" evidence="5">
    <location>
        <position position="32"/>
    </location>
    <ligand>
        <name>NAD(+)</name>
        <dbReference type="ChEBI" id="CHEBI:57540"/>
    </ligand>
</feature>
<dbReference type="OrthoDB" id="9803304at2"/>
<dbReference type="PRINTS" id="PR00078">
    <property type="entry name" value="G3PDHDRGNASE"/>
</dbReference>
<feature type="binding site" evidence="5">
    <location>
        <position position="313"/>
    </location>
    <ligand>
        <name>NAD(+)</name>
        <dbReference type="ChEBI" id="CHEBI:57540"/>
    </ligand>
</feature>
<dbReference type="InterPro" id="IPR054835">
    <property type="entry name" value="G3PDH_Arsen"/>
</dbReference>
<feature type="binding site" evidence="4">
    <location>
        <begin position="149"/>
        <end position="151"/>
    </location>
    <ligand>
        <name>D-glyceraldehyde 3-phosphate</name>
        <dbReference type="ChEBI" id="CHEBI:59776"/>
    </ligand>
</feature>
<dbReference type="NCBIfam" id="NF033735">
    <property type="entry name" value="G3PDH_Arsen"/>
    <property type="match status" value="1"/>
</dbReference>
<dbReference type="SUPFAM" id="SSF55347">
    <property type="entry name" value="Glyceraldehyde-3-phosphate dehydrogenase-like, C-terminal domain"/>
    <property type="match status" value="1"/>
</dbReference>
<comment type="similarity">
    <text evidence="1 7">Belongs to the glyceraldehyde-3-phosphate dehydrogenase family.</text>
</comment>
<feature type="binding site" evidence="5">
    <location>
        <position position="117"/>
    </location>
    <ligand>
        <name>NAD(+)</name>
        <dbReference type="ChEBI" id="CHEBI:57540"/>
    </ligand>
</feature>
<dbReference type="PANTHER" id="PTHR42955:SF1">
    <property type="entry name" value="GLYCERALDEHYDE-3-PHOSPHATE DEHYDROGENASE"/>
    <property type="match status" value="1"/>
</dbReference>
<dbReference type="PROSITE" id="PS00071">
    <property type="entry name" value="GAPDH"/>
    <property type="match status" value="1"/>
</dbReference>